<dbReference type="RefSeq" id="WP_013182731.1">
    <property type="nucleotide sequence ID" value="NC_014225.1"/>
</dbReference>
<dbReference type="HOGENOM" id="CLU_3086183_0_0_0"/>
<dbReference type="Proteomes" id="UP000001505">
    <property type="component" value="Chromosome"/>
</dbReference>
<name>D6YSI1_WADCW</name>
<evidence type="ECO:0000313" key="2">
    <source>
        <dbReference type="Proteomes" id="UP000001505"/>
    </source>
</evidence>
<accession>D6YSI1</accession>
<reference evidence="1 2" key="1">
    <citation type="journal article" date="2010" name="PLoS ONE">
        <title>The Waddlia genome: a window into chlamydial biology.</title>
        <authorList>
            <person name="Bertelli C."/>
            <person name="Collyn F."/>
            <person name="Croxatto A."/>
            <person name="Ruckert C."/>
            <person name="Polkinghorne A."/>
            <person name="Kebbi-Beghdadi C."/>
            <person name="Goesmann A."/>
            <person name="Vaughan L."/>
            <person name="Greub G."/>
        </authorList>
    </citation>
    <scope>NUCLEOTIDE SEQUENCE [LARGE SCALE GENOMIC DNA]</scope>
    <source>
        <strain evidence="2">ATCC VR-1470 / WSU 86-1044</strain>
    </source>
</reference>
<dbReference type="KEGG" id="wch:wcw_1682"/>
<sequence length="52" mass="5745">MQSSDGDRLTLRFVLILTFQRYTEPASKIGILTKSCLEFEPGEAGAEVAQPE</sequence>
<dbReference type="EMBL" id="CP001928">
    <property type="protein sequence ID" value="ADI39026.1"/>
    <property type="molecule type" value="Genomic_DNA"/>
</dbReference>
<dbReference type="STRING" id="716544.wcw_1682"/>
<dbReference type="AlphaFoldDB" id="D6YSI1"/>
<organism evidence="1 2">
    <name type="scientific">Waddlia chondrophila (strain ATCC VR-1470 / WSU 86-1044)</name>
    <dbReference type="NCBI Taxonomy" id="716544"/>
    <lineage>
        <taxon>Bacteria</taxon>
        <taxon>Pseudomonadati</taxon>
        <taxon>Chlamydiota</taxon>
        <taxon>Chlamydiia</taxon>
        <taxon>Parachlamydiales</taxon>
        <taxon>Waddliaceae</taxon>
        <taxon>Waddlia</taxon>
    </lineage>
</organism>
<keyword evidence="2" id="KW-1185">Reference proteome</keyword>
<gene>
    <name evidence="1" type="ordered locus">wcw_1682</name>
</gene>
<evidence type="ECO:0000313" key="1">
    <source>
        <dbReference type="EMBL" id="ADI39026.1"/>
    </source>
</evidence>
<proteinExistence type="predicted"/>
<protein>
    <submittedName>
        <fullName evidence="1">Predicted by Glimmer/Critica</fullName>
    </submittedName>
</protein>